<gene>
    <name evidence="1" type="ORF">SLS63_011723</name>
</gene>
<organism evidence="1 2">
    <name type="scientific">Diaporthe eres</name>
    <name type="common">Phomopsis oblonga</name>
    <dbReference type="NCBI Taxonomy" id="83184"/>
    <lineage>
        <taxon>Eukaryota</taxon>
        <taxon>Fungi</taxon>
        <taxon>Dikarya</taxon>
        <taxon>Ascomycota</taxon>
        <taxon>Pezizomycotina</taxon>
        <taxon>Sordariomycetes</taxon>
        <taxon>Sordariomycetidae</taxon>
        <taxon>Diaporthales</taxon>
        <taxon>Diaporthaceae</taxon>
        <taxon>Diaporthe</taxon>
        <taxon>Diaporthe eres species complex</taxon>
    </lineage>
</organism>
<dbReference type="EMBL" id="JAKNSF020000116">
    <property type="protein sequence ID" value="KAK7714533.1"/>
    <property type="molecule type" value="Genomic_DNA"/>
</dbReference>
<dbReference type="PANTHER" id="PTHR36681:SF3">
    <property type="entry name" value="NUCLEAR GTPASE, GERMINAL CENTER-ASSOCIATED, TANDEM DUPLICATE 3"/>
    <property type="match status" value="1"/>
</dbReference>
<evidence type="ECO:0000313" key="1">
    <source>
        <dbReference type="EMBL" id="KAK7714533.1"/>
    </source>
</evidence>
<sequence>MRATEEKTAIGFIKRRQEDEMRMNGKFDRNSLCVVLSKTEDLDSNAYLKEEWIAKHHPNIKRHLDRAQMLDKIVRKADSGPKESEPGTIGHNIIPFVSKDGEVEANRREFLALTESLKQAAVAIRNQSVSDRIQQDFRQRRKEIKSPKNDKLLDDNVEVIPTSARAFQAIRHPGGVKEAGFPDERYTGIPRFKQWLCEATFEKREKHLDVILSRLSILFARLETFISVNETPTEVSTYDLQGLESIHERNRRVNVQNCILRKQGDFHKSKGKFPYEYQWIDDLATIFIDAIVEDWEHTFQIVVPGYEIKIQKSLEHVWQRYLTALNEFCEEHNALRPRSNGKVQQAIEDAEEDLVHDAHRVLKDLRDGAQEVHPLFREEIQKILEPIFQKAYAIKGQGCVRKRDKVLQQFAAKHSANMPVKACEAMEAALAELIQDHANALEELAANTVSEVETRMKNLLGIKKASSSAAARMNQKDLVADFSPHVTSWKLCWQKPSGQREDHVMRGDLSIPDPELLKIKDDEDGV</sequence>
<accession>A0ABR1NT83</accession>
<dbReference type="Proteomes" id="UP001430848">
    <property type="component" value="Unassembled WGS sequence"/>
</dbReference>
<reference evidence="1 2" key="1">
    <citation type="submission" date="2024-02" db="EMBL/GenBank/DDBJ databases">
        <title>De novo assembly and annotation of 12 fungi associated with fruit tree decline syndrome in Ontario, Canada.</title>
        <authorList>
            <person name="Sulman M."/>
            <person name="Ellouze W."/>
            <person name="Ilyukhin E."/>
        </authorList>
    </citation>
    <scope>NUCLEOTIDE SEQUENCE [LARGE SCALE GENOMIC DNA]</scope>
    <source>
        <strain evidence="1 2">M169</strain>
    </source>
</reference>
<evidence type="ECO:0008006" key="3">
    <source>
        <dbReference type="Google" id="ProtNLM"/>
    </source>
</evidence>
<proteinExistence type="predicted"/>
<name>A0ABR1NT83_DIAER</name>
<protein>
    <recommendedName>
        <fullName evidence="3">Exocyst complex component Sec6</fullName>
    </recommendedName>
</protein>
<evidence type="ECO:0000313" key="2">
    <source>
        <dbReference type="Proteomes" id="UP001430848"/>
    </source>
</evidence>
<keyword evidence="2" id="KW-1185">Reference proteome</keyword>
<dbReference type="PANTHER" id="PTHR36681">
    <property type="entry name" value="NUCLEAR GTPASE, GERMINAL CENTER-ASSOCIATED, TANDEM DUPLICATE 3"/>
    <property type="match status" value="1"/>
</dbReference>
<comment type="caution">
    <text evidence="1">The sequence shown here is derived from an EMBL/GenBank/DDBJ whole genome shotgun (WGS) entry which is preliminary data.</text>
</comment>